<gene>
    <name evidence="1" type="ORF">CPter291_2587</name>
</gene>
<keyword evidence="2" id="KW-1185">Reference proteome</keyword>
<accession>A0ABN4ME08</accession>
<reference evidence="1 2" key="1">
    <citation type="submission" date="2015-11" db="EMBL/GenBank/DDBJ databases">
        <title>Exploring the genomic traits of fungus-feeding bacterial genus Collimonas.</title>
        <authorList>
            <person name="Song C."/>
            <person name="Schmidt R."/>
            <person name="de Jager V."/>
            <person name="Krzyzanowska D."/>
            <person name="Jongedijk E."/>
            <person name="Cankar K."/>
            <person name="Beekwilder J."/>
            <person name="van Veen A."/>
            <person name="de Boer W."/>
            <person name="van Veen J.A."/>
            <person name="Garbeva P."/>
        </authorList>
    </citation>
    <scope>NUCLEOTIDE SEQUENCE [LARGE SCALE GENOMIC DNA]</scope>
    <source>
        <strain evidence="1 2">Ter291</strain>
    </source>
</reference>
<dbReference type="Proteomes" id="UP000074914">
    <property type="component" value="Chromosome"/>
</dbReference>
<proteinExistence type="predicted"/>
<evidence type="ECO:0000313" key="2">
    <source>
        <dbReference type="Proteomes" id="UP000074914"/>
    </source>
</evidence>
<protein>
    <submittedName>
        <fullName evidence="1">Uncharacterized protein</fullName>
    </submittedName>
</protein>
<dbReference type="EMBL" id="CP013236">
    <property type="protein sequence ID" value="AMP14844.1"/>
    <property type="molecule type" value="Genomic_DNA"/>
</dbReference>
<sequence>MHSKGALHLLLAAVPDQLGYAALGDFLPQKPVGAANN</sequence>
<evidence type="ECO:0000313" key="1">
    <source>
        <dbReference type="EMBL" id="AMP14844.1"/>
    </source>
</evidence>
<name>A0ABN4ME08_9BURK</name>
<organism evidence="1 2">
    <name type="scientific">Collimonas pratensis</name>
    <dbReference type="NCBI Taxonomy" id="279113"/>
    <lineage>
        <taxon>Bacteria</taxon>
        <taxon>Pseudomonadati</taxon>
        <taxon>Pseudomonadota</taxon>
        <taxon>Betaproteobacteria</taxon>
        <taxon>Burkholderiales</taxon>
        <taxon>Oxalobacteraceae</taxon>
        <taxon>Collimonas</taxon>
    </lineage>
</organism>